<evidence type="ECO:0000313" key="3">
    <source>
        <dbReference type="Proteomes" id="UP000198356"/>
    </source>
</evidence>
<dbReference type="SUPFAM" id="SSF54427">
    <property type="entry name" value="NTF2-like"/>
    <property type="match status" value="1"/>
</dbReference>
<name>A0A239LP85_9BACT</name>
<organism evidence="2 3">
    <name type="scientific">Granulicella rosea</name>
    <dbReference type="NCBI Taxonomy" id="474952"/>
    <lineage>
        <taxon>Bacteria</taxon>
        <taxon>Pseudomonadati</taxon>
        <taxon>Acidobacteriota</taxon>
        <taxon>Terriglobia</taxon>
        <taxon>Terriglobales</taxon>
        <taxon>Acidobacteriaceae</taxon>
        <taxon>Granulicella</taxon>
    </lineage>
</organism>
<dbReference type="RefSeq" id="WP_089409746.1">
    <property type="nucleotide sequence ID" value="NZ_FZOU01000007.1"/>
</dbReference>
<proteinExistence type="predicted"/>
<gene>
    <name evidence="2" type="ORF">SAMN05421770_107132</name>
</gene>
<feature type="chain" id="PRO_5012489605" evidence="1">
    <location>
        <begin position="22"/>
        <end position="169"/>
    </location>
</feature>
<evidence type="ECO:0000256" key="1">
    <source>
        <dbReference type="SAM" id="SignalP"/>
    </source>
</evidence>
<keyword evidence="1" id="KW-0732">Signal</keyword>
<sequence length="169" mass="18219">MHRIQAALLAISLALCPSAQGQHGAALPASPDRDTADIQQVMESFHRAVVAHDGQRVASLFVADGSTWFNVLSDEAFAAARARMPSATKVKHSSFAEFSKFVSTSTSALNPQHTHVQIHTDGVIASVYFDFVFLIDGKPQNRGSETWQLVKAADGWRIAAITYSSNPPA</sequence>
<keyword evidence="3" id="KW-1185">Reference proteome</keyword>
<accession>A0A239LP85</accession>
<protein>
    <submittedName>
        <fullName evidence="2">Uncharacterized protein</fullName>
    </submittedName>
</protein>
<dbReference type="Proteomes" id="UP000198356">
    <property type="component" value="Unassembled WGS sequence"/>
</dbReference>
<feature type="signal peptide" evidence="1">
    <location>
        <begin position="1"/>
        <end position="21"/>
    </location>
</feature>
<dbReference type="EMBL" id="FZOU01000007">
    <property type="protein sequence ID" value="SNT31499.1"/>
    <property type="molecule type" value="Genomic_DNA"/>
</dbReference>
<dbReference type="OrthoDB" id="118519at2"/>
<evidence type="ECO:0000313" key="2">
    <source>
        <dbReference type="EMBL" id="SNT31499.1"/>
    </source>
</evidence>
<dbReference type="AlphaFoldDB" id="A0A239LP85"/>
<dbReference type="Gene3D" id="3.10.450.50">
    <property type="match status" value="1"/>
</dbReference>
<reference evidence="2 3" key="1">
    <citation type="submission" date="2017-06" db="EMBL/GenBank/DDBJ databases">
        <authorList>
            <person name="Kim H.J."/>
            <person name="Triplett B.A."/>
        </authorList>
    </citation>
    <scope>NUCLEOTIDE SEQUENCE [LARGE SCALE GENOMIC DNA]</scope>
    <source>
        <strain evidence="2 3">DSM 18704</strain>
    </source>
</reference>
<dbReference type="InterPro" id="IPR032710">
    <property type="entry name" value="NTF2-like_dom_sf"/>
</dbReference>